<dbReference type="Pfam" id="PF00959">
    <property type="entry name" value="Phage_lysozyme"/>
    <property type="match status" value="1"/>
</dbReference>
<reference evidence="7 8" key="1">
    <citation type="submission" date="2020-01" db="EMBL/GenBank/DDBJ databases">
        <authorList>
            <person name="Peng S.Y."/>
            <person name="Li J."/>
            <person name="Wang M."/>
            <person name="Wang L."/>
            <person name="Wang C.Q."/>
            <person name="Wang J.R."/>
        </authorList>
    </citation>
    <scope>NUCLEOTIDE SEQUENCE [LARGE SCALE GENOMIC DNA]</scope>
    <source>
        <strain evidence="7 8">XCT-34</strain>
    </source>
</reference>
<comment type="similarity">
    <text evidence="4">Belongs to the glycosyl hydrolase 24 family.</text>
</comment>
<dbReference type="Proteomes" id="UP000541347">
    <property type="component" value="Unassembled WGS sequence"/>
</dbReference>
<organism evidence="7 8">
    <name type="scientific">Pannonibacter tanglangensis</name>
    <dbReference type="NCBI Taxonomy" id="2750084"/>
    <lineage>
        <taxon>Bacteria</taxon>
        <taxon>Pseudomonadati</taxon>
        <taxon>Pseudomonadota</taxon>
        <taxon>Alphaproteobacteria</taxon>
        <taxon>Hyphomicrobiales</taxon>
        <taxon>Stappiaceae</taxon>
        <taxon>Pannonibacter</taxon>
    </lineage>
</organism>
<evidence type="ECO:0000256" key="1">
    <source>
        <dbReference type="ARBA" id="ARBA00022529"/>
    </source>
</evidence>
<keyword evidence="3" id="KW-1035">Host cytoplasm</keyword>
<accession>A0ABW9ZDX6</accession>
<dbReference type="SUPFAM" id="SSF53955">
    <property type="entry name" value="Lysozyme-like"/>
    <property type="match status" value="1"/>
</dbReference>
<dbReference type="InterPro" id="IPR023347">
    <property type="entry name" value="Lysozyme_dom_sf"/>
</dbReference>
<feature type="domain" description="Peptidoglycan binding-like" evidence="6">
    <location>
        <begin position="170"/>
        <end position="226"/>
    </location>
</feature>
<dbReference type="InterPro" id="IPR033907">
    <property type="entry name" value="Endolysin_autolysin"/>
</dbReference>
<comment type="caution">
    <text evidence="7">The sequence shown here is derived from an EMBL/GenBank/DDBJ whole genome shotgun (WGS) entry which is preliminary data.</text>
</comment>
<name>A0ABW9ZDX6_9HYPH</name>
<comment type="catalytic activity">
    <reaction evidence="4">
        <text>Hydrolysis of (1-&gt;4)-beta-linkages between N-acetylmuramic acid and N-acetyl-D-glucosamine residues in a peptidoglycan and between N-acetyl-D-glucosamine residues in chitodextrins.</text>
        <dbReference type="EC" id="3.2.1.17"/>
    </reaction>
</comment>
<evidence type="ECO:0000313" key="8">
    <source>
        <dbReference type="Proteomes" id="UP000541347"/>
    </source>
</evidence>
<evidence type="ECO:0000313" key="7">
    <source>
        <dbReference type="EMBL" id="NBN62883.1"/>
    </source>
</evidence>
<keyword evidence="8" id="KW-1185">Reference proteome</keyword>
<keyword evidence="5" id="KW-1133">Transmembrane helix</keyword>
<dbReference type="Gene3D" id="1.10.101.10">
    <property type="entry name" value="PGBD-like superfamily/PGBD"/>
    <property type="match status" value="1"/>
</dbReference>
<gene>
    <name evidence="7" type="ORF">GWI71_04235</name>
</gene>
<evidence type="ECO:0000256" key="4">
    <source>
        <dbReference type="RuleBase" id="RU003788"/>
    </source>
</evidence>
<dbReference type="PANTHER" id="PTHR38107">
    <property type="match status" value="1"/>
</dbReference>
<dbReference type="EMBL" id="JAABLP010000001">
    <property type="protein sequence ID" value="NBN62883.1"/>
    <property type="molecule type" value="Genomic_DNA"/>
</dbReference>
<dbReference type="CDD" id="cd00737">
    <property type="entry name" value="lyz_endolysin_autolysin"/>
    <property type="match status" value="1"/>
</dbReference>
<dbReference type="InterPro" id="IPR036365">
    <property type="entry name" value="PGBD-like_sf"/>
</dbReference>
<dbReference type="Gene3D" id="1.10.530.40">
    <property type="match status" value="1"/>
</dbReference>
<dbReference type="PANTHER" id="PTHR38107:SF3">
    <property type="entry name" value="LYSOZYME RRRD-RELATED"/>
    <property type="match status" value="1"/>
</dbReference>
<dbReference type="RefSeq" id="WP_161674207.1">
    <property type="nucleotide sequence ID" value="NZ_JAABLP010000001.1"/>
</dbReference>
<dbReference type="InterPro" id="IPR002196">
    <property type="entry name" value="Glyco_hydro_24"/>
</dbReference>
<feature type="transmembrane region" description="Helical" evidence="5">
    <location>
        <begin position="255"/>
        <end position="278"/>
    </location>
</feature>
<keyword evidence="5" id="KW-0472">Membrane</keyword>
<keyword evidence="4" id="KW-0378">Hydrolase</keyword>
<dbReference type="Pfam" id="PF01471">
    <property type="entry name" value="PG_binding_1"/>
    <property type="match status" value="1"/>
</dbReference>
<dbReference type="InterPro" id="IPR002477">
    <property type="entry name" value="Peptidoglycan-bd-like"/>
</dbReference>
<evidence type="ECO:0000256" key="3">
    <source>
        <dbReference type="ARBA" id="ARBA00023200"/>
    </source>
</evidence>
<dbReference type="EC" id="3.2.1.17" evidence="4"/>
<sequence length="304" mass="31742">MKVSPQGLAFIARHEGFVGRAYLDPGGVPTIGYGFTEGSRLFRSWWRAQGHAGLVPGQTIAPAAALSLLRELVDREYGPMVTRALGPLPQTAFDAAVSAVYNLGPRALGWRWAKALKAGDLATAAACLARTGTTAGGRVLPGLVRRRADEAALMAGQGYGLDLPHGSAPDPDIRRVQRHLTLMGYRPGPVDGRAGPLTRRAVARFQADHPPLAVDGTAGPATRAALGRAMAARAGLAGSGGCGAAASGTAAAQGVPVWDCLLIAGGVIAVAGLLFLAWQYRGRIRQELVFWRQGLSGTQQEQRT</sequence>
<keyword evidence="1 4" id="KW-0929">Antimicrobial</keyword>
<dbReference type="SUPFAM" id="SSF47090">
    <property type="entry name" value="PGBD-like"/>
    <property type="match status" value="1"/>
</dbReference>
<keyword evidence="4" id="KW-0326">Glycosidase</keyword>
<dbReference type="InterPro" id="IPR051018">
    <property type="entry name" value="Bacteriophage_GH24"/>
</dbReference>
<dbReference type="InterPro" id="IPR023346">
    <property type="entry name" value="Lysozyme-like_dom_sf"/>
</dbReference>
<dbReference type="InterPro" id="IPR036366">
    <property type="entry name" value="PGBDSf"/>
</dbReference>
<proteinExistence type="inferred from homology"/>
<evidence type="ECO:0000259" key="6">
    <source>
        <dbReference type="Pfam" id="PF01471"/>
    </source>
</evidence>
<protein>
    <recommendedName>
        <fullName evidence="4">Lysozyme</fullName>
        <ecNumber evidence="4">3.2.1.17</ecNumber>
    </recommendedName>
</protein>
<keyword evidence="5" id="KW-0812">Transmembrane</keyword>
<keyword evidence="2 4" id="KW-0081">Bacteriolytic enzyme</keyword>
<evidence type="ECO:0000256" key="2">
    <source>
        <dbReference type="ARBA" id="ARBA00022638"/>
    </source>
</evidence>
<evidence type="ECO:0000256" key="5">
    <source>
        <dbReference type="SAM" id="Phobius"/>
    </source>
</evidence>